<feature type="binding site" description="axial binding residue" evidence="8">
    <location>
        <position position="395"/>
    </location>
    <ligand>
        <name>heme</name>
        <dbReference type="ChEBI" id="CHEBI:30413"/>
    </ligand>
    <ligandPart>
        <name>Fe</name>
        <dbReference type="ChEBI" id="CHEBI:18248"/>
    </ligandPart>
</feature>
<evidence type="ECO:0000256" key="3">
    <source>
        <dbReference type="ARBA" id="ARBA00022617"/>
    </source>
</evidence>
<evidence type="ECO:0000256" key="1">
    <source>
        <dbReference type="ARBA" id="ARBA00001971"/>
    </source>
</evidence>
<keyword evidence="4 8" id="KW-0479">Metal-binding</keyword>
<dbReference type="Bgee" id="ENSLOCG00000005349">
    <property type="expression patterns" value="Expressed in pharyngeal gill and 12 other cell types or tissues"/>
</dbReference>
<dbReference type="PRINTS" id="PR00463">
    <property type="entry name" value="EP450I"/>
</dbReference>
<dbReference type="InterPro" id="IPR017972">
    <property type="entry name" value="Cyt_P450_CS"/>
</dbReference>
<evidence type="ECO:0000256" key="2">
    <source>
        <dbReference type="ARBA" id="ARBA00010617"/>
    </source>
</evidence>
<dbReference type="AlphaFoldDB" id="W5MDI6"/>
<dbReference type="GO" id="GO:0005739">
    <property type="term" value="C:mitochondrion"/>
    <property type="evidence" value="ECO:0000318"/>
    <property type="project" value="GO_Central"/>
</dbReference>
<protein>
    <recommendedName>
        <fullName evidence="12">Cytochrome P450, family 27, subfamily A, polypeptide 7</fullName>
    </recommendedName>
</protein>
<dbReference type="Proteomes" id="UP000018468">
    <property type="component" value="Linkage group LG12"/>
</dbReference>
<keyword evidence="5 9" id="KW-0560">Oxidoreductase</keyword>
<dbReference type="EMBL" id="AHAT01028898">
    <property type="status" value="NOT_ANNOTATED_CDS"/>
    <property type="molecule type" value="Genomic_DNA"/>
</dbReference>
<reference evidence="11" key="1">
    <citation type="submission" date="2011-12" db="EMBL/GenBank/DDBJ databases">
        <title>The Draft Genome of Lepisosteus oculatus.</title>
        <authorList>
            <consortium name="The Broad Institute Genome Assembly &amp; Analysis Group"/>
            <consortium name="Computational R&amp;D Group"/>
            <consortium name="and Sequencing Platform"/>
            <person name="Di Palma F."/>
            <person name="Alfoldi J."/>
            <person name="Johnson J."/>
            <person name="Berlin A."/>
            <person name="Gnerre S."/>
            <person name="Jaffe D."/>
            <person name="MacCallum I."/>
            <person name="Young S."/>
            <person name="Walker B.J."/>
            <person name="Lander E.S."/>
            <person name="Lindblad-Toh K."/>
        </authorList>
    </citation>
    <scope>NUCLEOTIDE SEQUENCE [LARGE SCALE GENOMIC DNA]</scope>
</reference>
<name>W5MDI6_LEPOC</name>
<dbReference type="Gene3D" id="1.10.630.10">
    <property type="entry name" value="Cytochrome P450"/>
    <property type="match status" value="1"/>
</dbReference>
<dbReference type="GeneTree" id="ENSGT00950000182905"/>
<dbReference type="Pfam" id="PF00067">
    <property type="entry name" value="p450"/>
    <property type="match status" value="1"/>
</dbReference>
<organism evidence="10 11">
    <name type="scientific">Lepisosteus oculatus</name>
    <name type="common">Spotted gar</name>
    <dbReference type="NCBI Taxonomy" id="7918"/>
    <lineage>
        <taxon>Eukaryota</taxon>
        <taxon>Metazoa</taxon>
        <taxon>Chordata</taxon>
        <taxon>Craniata</taxon>
        <taxon>Vertebrata</taxon>
        <taxon>Euteleostomi</taxon>
        <taxon>Actinopterygii</taxon>
        <taxon>Neopterygii</taxon>
        <taxon>Holostei</taxon>
        <taxon>Semionotiformes</taxon>
        <taxon>Lepisosteidae</taxon>
        <taxon>Lepisosteus</taxon>
    </lineage>
</organism>
<dbReference type="EMBL" id="AHAT01028899">
    <property type="status" value="NOT_ANNOTATED_CDS"/>
    <property type="molecule type" value="Genomic_DNA"/>
</dbReference>
<evidence type="ECO:0000256" key="8">
    <source>
        <dbReference type="PIRSR" id="PIRSR602401-1"/>
    </source>
</evidence>
<evidence type="ECO:0000256" key="4">
    <source>
        <dbReference type="ARBA" id="ARBA00022723"/>
    </source>
</evidence>
<dbReference type="InterPro" id="IPR036396">
    <property type="entry name" value="Cyt_P450_sf"/>
</dbReference>
<evidence type="ECO:0000256" key="9">
    <source>
        <dbReference type="RuleBase" id="RU000461"/>
    </source>
</evidence>
<dbReference type="PANTHER" id="PTHR24279:SF123">
    <property type="entry name" value="CYTOCHROME P450 FAMILY 27 SUBFAMILY A MEMBER 1"/>
    <property type="match status" value="1"/>
</dbReference>
<dbReference type="HOGENOM" id="CLU_001570_28_3_1"/>
<keyword evidence="11" id="KW-1185">Reference proteome</keyword>
<reference evidence="10" key="3">
    <citation type="submission" date="2025-09" db="UniProtKB">
        <authorList>
            <consortium name="Ensembl"/>
        </authorList>
    </citation>
    <scope>IDENTIFICATION</scope>
</reference>
<dbReference type="GO" id="GO:0031073">
    <property type="term" value="F:cholesterol 26-hydroxylase activity"/>
    <property type="evidence" value="ECO:0000318"/>
    <property type="project" value="GO_Central"/>
</dbReference>
<dbReference type="STRING" id="7918.ENSLOCP00000006445"/>
<sequence>TLCPPPPCYCVAHIPLQLINKKKYGTLWLSEVRGHKAVNVADPHLIEQVLRNEGRFPSRGDIKEWKEHRRLQGLEFGPILKGGLQIENAKSHCFVDLNLSYNQQRLFHDLLHSVGVYVIGGRKREDNNNNYCNSESLSSSGISSVVLDCRLGCLEANIPKETQEFISAVNTMLQMSAIVPVLPEWTRPFLPFWKKHNQAWDTMFNFAKRKVDQRLAGLQTQLERGDPVEGDYLTYLLKSQELTQSEIYSSVTDLLLAGVDTTSNTLTWALYHLARDQELQNSVYREVSGVIPGDHIPNAVDLEKMPLVKAVIKEVLRLYPVVPANGRILQTDLVLGEYYIPSKVFMVLCHYAASVEESQFPDPLAFKPERWIKKEQGKKPHPFSSVPFGYGVRGCLGRRIAELEMYLALSRLVKNFEIQTNPKSKPVNPKTRILIVPGAPVNLEFHNRSSVV</sequence>
<dbReference type="GO" id="GO:0036378">
    <property type="term" value="P:calcitriol biosynthetic process from calciol"/>
    <property type="evidence" value="ECO:0000318"/>
    <property type="project" value="GO_Central"/>
</dbReference>
<dbReference type="GO" id="GO:0005506">
    <property type="term" value="F:iron ion binding"/>
    <property type="evidence" value="ECO:0007669"/>
    <property type="project" value="InterPro"/>
</dbReference>
<evidence type="ECO:0000256" key="5">
    <source>
        <dbReference type="ARBA" id="ARBA00023002"/>
    </source>
</evidence>
<accession>W5MDI6</accession>
<keyword evidence="7 9" id="KW-0503">Monooxygenase</keyword>
<dbReference type="GO" id="GO:0030343">
    <property type="term" value="F:vitamin D3 25-hydroxylase activity"/>
    <property type="evidence" value="ECO:0000318"/>
    <property type="project" value="GO_Central"/>
</dbReference>
<dbReference type="OMA" id="HHPFASI"/>
<comment type="cofactor">
    <cofactor evidence="1 8">
        <name>heme</name>
        <dbReference type="ChEBI" id="CHEBI:30413"/>
    </cofactor>
</comment>
<reference evidence="10" key="2">
    <citation type="submission" date="2025-08" db="UniProtKB">
        <authorList>
            <consortium name="Ensembl"/>
        </authorList>
    </citation>
    <scope>IDENTIFICATION</scope>
</reference>
<keyword evidence="3 8" id="KW-0349">Heme</keyword>
<dbReference type="eggNOG" id="KOG0159">
    <property type="taxonomic scope" value="Eukaryota"/>
</dbReference>
<comment type="similarity">
    <text evidence="2 9">Belongs to the cytochrome P450 family.</text>
</comment>
<evidence type="ECO:0000256" key="6">
    <source>
        <dbReference type="ARBA" id="ARBA00023004"/>
    </source>
</evidence>
<dbReference type="InterPro" id="IPR001128">
    <property type="entry name" value="Cyt_P450"/>
</dbReference>
<dbReference type="Ensembl" id="ENSLOCT00000006453.1">
    <property type="protein sequence ID" value="ENSLOCP00000006445.1"/>
    <property type="gene ID" value="ENSLOCG00000005349.1"/>
</dbReference>
<dbReference type="PRINTS" id="PR00385">
    <property type="entry name" value="P450"/>
</dbReference>
<evidence type="ECO:0000313" key="10">
    <source>
        <dbReference type="Ensembl" id="ENSLOCP00000006445.1"/>
    </source>
</evidence>
<dbReference type="PROSITE" id="PS00086">
    <property type="entry name" value="CYTOCHROME_P450"/>
    <property type="match status" value="1"/>
</dbReference>
<evidence type="ECO:0000256" key="7">
    <source>
        <dbReference type="ARBA" id="ARBA00023033"/>
    </source>
</evidence>
<dbReference type="InterPro" id="IPR050479">
    <property type="entry name" value="CYP11_CYP27_families"/>
</dbReference>
<evidence type="ECO:0000313" key="11">
    <source>
        <dbReference type="Proteomes" id="UP000018468"/>
    </source>
</evidence>
<proteinExistence type="inferred from homology"/>
<dbReference type="PANTHER" id="PTHR24279">
    <property type="entry name" value="CYTOCHROME P450"/>
    <property type="match status" value="1"/>
</dbReference>
<dbReference type="GO" id="GO:0020037">
    <property type="term" value="F:heme binding"/>
    <property type="evidence" value="ECO:0007669"/>
    <property type="project" value="InterPro"/>
</dbReference>
<evidence type="ECO:0008006" key="12">
    <source>
        <dbReference type="Google" id="ProtNLM"/>
    </source>
</evidence>
<dbReference type="InParanoid" id="W5MDI6"/>
<dbReference type="SUPFAM" id="SSF48264">
    <property type="entry name" value="Cytochrome P450"/>
    <property type="match status" value="1"/>
</dbReference>
<dbReference type="InterPro" id="IPR002401">
    <property type="entry name" value="Cyt_P450_E_grp-I"/>
</dbReference>
<keyword evidence="6 8" id="KW-0408">Iron</keyword>
<dbReference type="GO" id="GO:0008203">
    <property type="term" value="P:cholesterol metabolic process"/>
    <property type="evidence" value="ECO:0000318"/>
    <property type="project" value="GO_Central"/>
</dbReference>